<evidence type="ECO:0000256" key="8">
    <source>
        <dbReference type="ARBA" id="ARBA00022927"/>
    </source>
</evidence>
<dbReference type="PANTHER" id="PTHR31224">
    <property type="entry name" value="UNC119-BINDING PROTEIN C5ORF30"/>
    <property type="match status" value="1"/>
</dbReference>
<organism evidence="12 13">
    <name type="scientific">Anguilla anguilla</name>
    <name type="common">European freshwater eel</name>
    <name type="synonym">Muraena anguilla</name>
    <dbReference type="NCBI Taxonomy" id="7936"/>
    <lineage>
        <taxon>Eukaryota</taxon>
        <taxon>Metazoa</taxon>
        <taxon>Chordata</taxon>
        <taxon>Craniata</taxon>
        <taxon>Vertebrata</taxon>
        <taxon>Euteleostomi</taxon>
        <taxon>Actinopterygii</taxon>
        <taxon>Neopterygii</taxon>
        <taxon>Teleostei</taxon>
        <taxon>Anguilliformes</taxon>
        <taxon>Anguillidae</taxon>
        <taxon>Anguilla</taxon>
    </lineage>
</organism>
<keyword evidence="5" id="KW-0813">Transport</keyword>
<dbReference type="GO" id="GO:0015031">
    <property type="term" value="P:protein transport"/>
    <property type="evidence" value="ECO:0007669"/>
    <property type="project" value="UniProtKB-KW"/>
</dbReference>
<comment type="caution">
    <text evidence="12">The sequence shown here is derived from an EMBL/GenBank/DDBJ whole genome shotgun (WGS) entry which is preliminary data.</text>
</comment>
<comment type="similarity">
    <text evidence="3">Belongs to the UNC119-binding protein family.</text>
</comment>
<evidence type="ECO:0000256" key="4">
    <source>
        <dbReference type="ARBA" id="ARBA00014984"/>
    </source>
</evidence>
<proteinExistence type="inferred from homology"/>
<feature type="non-terminal residue" evidence="12">
    <location>
        <position position="149"/>
    </location>
</feature>
<evidence type="ECO:0000256" key="10">
    <source>
        <dbReference type="ARBA" id="ARBA00023198"/>
    </source>
</evidence>
<evidence type="ECO:0000256" key="7">
    <source>
        <dbReference type="ARBA" id="ARBA00022794"/>
    </source>
</evidence>
<protein>
    <recommendedName>
        <fullName evidence="4">Macrophage immunometabolism regulator</fullName>
    </recommendedName>
</protein>
<dbReference type="AlphaFoldDB" id="A0A9D3LNT2"/>
<dbReference type="PANTHER" id="PTHR31224:SF2">
    <property type="entry name" value="MACROPHAGE IMMUNOMETABOLISM REGULATOR"/>
    <property type="match status" value="1"/>
</dbReference>
<evidence type="ECO:0000256" key="6">
    <source>
        <dbReference type="ARBA" id="ARBA00022490"/>
    </source>
</evidence>
<dbReference type="InterPro" id="IPR029219">
    <property type="entry name" value="UNC119-bd"/>
</dbReference>
<keyword evidence="9" id="KW-0969">Cilium</keyword>
<name>A0A9D3LNT2_ANGAN</name>
<evidence type="ECO:0000256" key="5">
    <source>
        <dbReference type="ARBA" id="ARBA00022448"/>
    </source>
</evidence>
<evidence type="ECO:0000313" key="13">
    <source>
        <dbReference type="Proteomes" id="UP001044222"/>
    </source>
</evidence>
<dbReference type="GO" id="GO:0005929">
    <property type="term" value="C:cilium"/>
    <property type="evidence" value="ECO:0007669"/>
    <property type="project" value="UniProtKB-SubCell"/>
</dbReference>
<dbReference type="GO" id="GO:0010764">
    <property type="term" value="P:negative regulation of fibroblast migration"/>
    <property type="evidence" value="ECO:0007669"/>
    <property type="project" value="TreeGrafter"/>
</dbReference>
<keyword evidence="8" id="KW-0653">Protein transport</keyword>
<dbReference type="GO" id="GO:0006954">
    <property type="term" value="P:inflammatory response"/>
    <property type="evidence" value="ECO:0007669"/>
    <property type="project" value="UniProtKB-KW"/>
</dbReference>
<keyword evidence="10" id="KW-0395">Inflammatory response</keyword>
<keyword evidence="13" id="KW-1185">Reference proteome</keyword>
<evidence type="ECO:0000256" key="11">
    <source>
        <dbReference type="ARBA" id="ARBA00023273"/>
    </source>
</evidence>
<evidence type="ECO:0000256" key="9">
    <source>
        <dbReference type="ARBA" id="ARBA00023069"/>
    </source>
</evidence>
<evidence type="ECO:0000256" key="1">
    <source>
        <dbReference type="ARBA" id="ARBA00004138"/>
    </source>
</evidence>
<dbReference type="Pfam" id="PF15435">
    <property type="entry name" value="UNC119_bdg"/>
    <property type="match status" value="1"/>
</dbReference>
<keyword evidence="11" id="KW-0966">Cell projection</keyword>
<evidence type="ECO:0000256" key="3">
    <source>
        <dbReference type="ARBA" id="ARBA00009314"/>
    </source>
</evidence>
<evidence type="ECO:0000313" key="12">
    <source>
        <dbReference type="EMBL" id="KAG5834154.1"/>
    </source>
</evidence>
<dbReference type="Proteomes" id="UP001044222">
    <property type="component" value="Chromosome 15"/>
</dbReference>
<accession>A0A9D3LNT2</accession>
<reference evidence="12" key="1">
    <citation type="submission" date="2021-01" db="EMBL/GenBank/DDBJ databases">
        <title>A chromosome-scale assembly of European eel, Anguilla anguilla.</title>
        <authorList>
            <person name="Henkel C."/>
            <person name="Jong-Raadsen S.A."/>
            <person name="Dufour S."/>
            <person name="Weltzien F.-A."/>
            <person name="Palstra A.P."/>
            <person name="Pelster B."/>
            <person name="Spaink H.P."/>
            <person name="Van Den Thillart G.E."/>
            <person name="Jansen H."/>
            <person name="Zahm M."/>
            <person name="Klopp C."/>
            <person name="Cedric C."/>
            <person name="Louis A."/>
            <person name="Berthelot C."/>
            <person name="Parey E."/>
            <person name="Roest Crollius H."/>
            <person name="Montfort J."/>
            <person name="Robinson-Rechavi M."/>
            <person name="Bucao C."/>
            <person name="Bouchez O."/>
            <person name="Gislard M."/>
            <person name="Lluch J."/>
            <person name="Milhes M."/>
            <person name="Lampietro C."/>
            <person name="Lopez Roques C."/>
            <person name="Donnadieu C."/>
            <person name="Braasch I."/>
            <person name="Desvignes T."/>
            <person name="Postlethwait J."/>
            <person name="Bobe J."/>
            <person name="Guiguen Y."/>
            <person name="Dirks R."/>
        </authorList>
    </citation>
    <scope>NUCLEOTIDE SEQUENCE</scope>
    <source>
        <strain evidence="12">Tag_6206</strain>
        <tissue evidence="12">Liver</tissue>
    </source>
</reference>
<dbReference type="EMBL" id="JAFIRN010000015">
    <property type="protein sequence ID" value="KAG5834154.1"/>
    <property type="molecule type" value="Genomic_DNA"/>
</dbReference>
<dbReference type="GO" id="GO:0005737">
    <property type="term" value="C:cytoplasm"/>
    <property type="evidence" value="ECO:0007669"/>
    <property type="project" value="UniProtKB-SubCell"/>
</dbReference>
<keyword evidence="6" id="KW-0963">Cytoplasm</keyword>
<sequence>GQSVTLLGHRLSGGRENHSSSRLLLTLRAWFGCAWLTPIVQRDGNTVATKHTTVMSGRGQYKPTSFILFICNRSFKVMSVKMETDVGGVSRAPVMVLPAAEPLAGLRAEPERPRCSSTPCSPVRSGVAGYQIVHMDCNYLVGFTTGRSF</sequence>
<evidence type="ECO:0000256" key="2">
    <source>
        <dbReference type="ARBA" id="ARBA00004496"/>
    </source>
</evidence>
<dbReference type="GO" id="GO:0030030">
    <property type="term" value="P:cell projection organization"/>
    <property type="evidence" value="ECO:0007669"/>
    <property type="project" value="UniProtKB-KW"/>
</dbReference>
<keyword evidence="7" id="KW-0970">Cilium biogenesis/degradation</keyword>
<comment type="subcellular location">
    <subcellularLocation>
        <location evidence="1">Cell projection</location>
        <location evidence="1">Cilium</location>
    </subcellularLocation>
    <subcellularLocation>
        <location evidence="2">Cytoplasm</location>
    </subcellularLocation>
</comment>
<gene>
    <name evidence="12" type="ORF">ANANG_G00258410</name>
</gene>
<dbReference type="GO" id="GO:1900016">
    <property type="term" value="P:negative regulation of cytokine production involved in inflammatory response"/>
    <property type="evidence" value="ECO:0007669"/>
    <property type="project" value="TreeGrafter"/>
</dbReference>